<keyword evidence="2" id="KW-0812">Transmembrane</keyword>
<evidence type="ECO:0000256" key="2">
    <source>
        <dbReference type="SAM" id="Phobius"/>
    </source>
</evidence>
<protein>
    <submittedName>
        <fullName evidence="3">Uncharacterized protein</fullName>
    </submittedName>
</protein>
<proteinExistence type="predicted"/>
<keyword evidence="2" id="KW-0472">Membrane</keyword>
<feature type="compositionally biased region" description="Basic and acidic residues" evidence="1">
    <location>
        <begin position="225"/>
        <end position="237"/>
    </location>
</feature>
<feature type="transmembrane region" description="Helical" evidence="2">
    <location>
        <begin position="21"/>
        <end position="42"/>
    </location>
</feature>
<feature type="region of interest" description="Disordered" evidence="1">
    <location>
        <begin position="212"/>
        <end position="237"/>
    </location>
</feature>
<keyword evidence="2" id="KW-1133">Transmembrane helix</keyword>
<dbReference type="HOGENOM" id="CLU_085432_0_0_1"/>
<evidence type="ECO:0000313" key="4">
    <source>
        <dbReference type="Proteomes" id="UP000027222"/>
    </source>
</evidence>
<evidence type="ECO:0000313" key="3">
    <source>
        <dbReference type="EMBL" id="KDR74855.1"/>
    </source>
</evidence>
<sequence>MPVITKASRSEFSEDHKLPQLSTVIGALYVLLLAILSFGVYASYSHKRTLVHTYTHLSVVGAVIMTAAGILNIAYFFQLKRQILAACNSFGFDDKLFYLFIGSAVGPIATNFKVDSGYDKNLLLTQQWCNTTWSRIATGNVVIFVITSLAASCLSVLVFLYKRQLLNKSYAPKAVELAGHPPVPQHYTEPYTTKAADRTDIDPHYGTPGGLFPGYNPHEVPATRGNEEFGDQKYQKD</sequence>
<dbReference type="OrthoDB" id="3352285at2759"/>
<feature type="transmembrane region" description="Helical" evidence="2">
    <location>
        <begin position="54"/>
        <end position="75"/>
    </location>
</feature>
<keyword evidence="4" id="KW-1185">Reference proteome</keyword>
<dbReference type="AlphaFoldDB" id="A0A067SV92"/>
<name>A0A067SV92_GALM3</name>
<reference evidence="4" key="1">
    <citation type="journal article" date="2014" name="Proc. Natl. Acad. Sci. U.S.A.">
        <title>Extensive sampling of basidiomycete genomes demonstrates inadequacy of the white-rot/brown-rot paradigm for wood decay fungi.</title>
        <authorList>
            <person name="Riley R."/>
            <person name="Salamov A.A."/>
            <person name="Brown D.W."/>
            <person name="Nagy L.G."/>
            <person name="Floudas D."/>
            <person name="Held B.W."/>
            <person name="Levasseur A."/>
            <person name="Lombard V."/>
            <person name="Morin E."/>
            <person name="Otillar R."/>
            <person name="Lindquist E.A."/>
            <person name="Sun H."/>
            <person name="LaButti K.M."/>
            <person name="Schmutz J."/>
            <person name="Jabbour D."/>
            <person name="Luo H."/>
            <person name="Baker S.E."/>
            <person name="Pisabarro A.G."/>
            <person name="Walton J.D."/>
            <person name="Blanchette R.A."/>
            <person name="Henrissat B."/>
            <person name="Martin F."/>
            <person name="Cullen D."/>
            <person name="Hibbett D.S."/>
            <person name="Grigoriev I.V."/>
        </authorList>
    </citation>
    <scope>NUCLEOTIDE SEQUENCE [LARGE SCALE GENOMIC DNA]</scope>
    <source>
        <strain evidence="4">CBS 339.88</strain>
    </source>
</reference>
<dbReference type="EMBL" id="KL142382">
    <property type="protein sequence ID" value="KDR74855.1"/>
    <property type="molecule type" value="Genomic_DNA"/>
</dbReference>
<feature type="transmembrane region" description="Helical" evidence="2">
    <location>
        <begin position="96"/>
        <end position="114"/>
    </location>
</feature>
<organism evidence="3 4">
    <name type="scientific">Galerina marginata (strain CBS 339.88)</name>
    <dbReference type="NCBI Taxonomy" id="685588"/>
    <lineage>
        <taxon>Eukaryota</taxon>
        <taxon>Fungi</taxon>
        <taxon>Dikarya</taxon>
        <taxon>Basidiomycota</taxon>
        <taxon>Agaricomycotina</taxon>
        <taxon>Agaricomycetes</taxon>
        <taxon>Agaricomycetidae</taxon>
        <taxon>Agaricales</taxon>
        <taxon>Agaricineae</taxon>
        <taxon>Strophariaceae</taxon>
        <taxon>Galerina</taxon>
    </lineage>
</organism>
<gene>
    <name evidence="3" type="ORF">GALMADRAFT_157404</name>
</gene>
<accession>A0A067SV92</accession>
<evidence type="ECO:0000256" key="1">
    <source>
        <dbReference type="SAM" id="MobiDB-lite"/>
    </source>
</evidence>
<dbReference type="Proteomes" id="UP000027222">
    <property type="component" value="Unassembled WGS sequence"/>
</dbReference>
<feature type="transmembrane region" description="Helical" evidence="2">
    <location>
        <begin position="141"/>
        <end position="161"/>
    </location>
</feature>